<sequence>MLHRLLAVRRFAPLFWCQFLSSLNDNFIKTLTIMLVLFGTGGPNAGVLVTLASATFVAPFFLFSALGGQLADRYDKALVTRRLKLAEIAASVFGAAGFILSSVPCLFAAIFLFGLLGALFGPAKYGMLPDHLKAEELPAGNALVEGGTFISILLGTIIAGVMYGVPHDEWIVAGLMMVVSVGCWLTARMIPPTGEAAPTIPIEANVFRSTWELVRALAGEGRLLWGGMVASWFWLVGSVILSLMPTLVKDTLGGTQDVVTILLTIFSVAIAFGAAAAAWLSGGRIVLIPTLISSFFLAVFAADVGLATYGLTATAATNEPAAFFTGTGLRITIDLAFCAFFSGMFIVPVIAALQSWAGPERRSRVIAAANVLNALFMVAAGIVVAVLQAAGMSVPALMILLGVTSLAATVVIYRTMPIPPFADFLSMLFRVFYRLEVEGLEHIATAPPGTVIAINHVSFLDAGLILCLLEKKPVFAIDQAVAKRWWVKPFLHLARAVPLDPAKPLAARTLIQALKAGERVVIFPEGRITVTGGLMKIYDGAAMIADKADAPIVPVRIDGLEATPFSRLSTHQVRRRLFPRVRVAALPPCRLAVDPALKGRPRRRAAGAALYEVMSDLVFRTAVGNRTIVESVIAAASEHGRKRIAIEDPVSGTLSYGRLLAGTAVLARELQPFGAPGKAIGVMLPNANAVAVTVLATLSAGLVPAMINFTAGAANVVAACRAAALDTVLTSRAFIEKAQLGDLAAALEGVVRLVYLEDIRARISPFAKLRGALRAGKPLVKRDVDDAAAILFTSGSEGRPKGVVLSHANILANVAQAQARIDFGRGDKLFNVLPPFHAFGLSIGILLPLVTGVRTYLYPSPLHYRIIPELIYATNATVLFGTDTFLAGYARAADAYDLRSLRLVLAGAERVKDATRQVYQERFGIRILEGYGVTEAAPAIAFNTPMFNRFGTVGRLMPGVEARLEPVEGLGEGGRLHVRGPNVMLGYLKSERPGIIEPPHEGWHDTGDIVTIDGDGFVRIHGRAKRFAKIAGEMVSLAAVEALAADIWPEALSAAVTLPDPRKGERIVLATTEAGASRSAFHAAARERGATELTLPADIIVVAEVPLLGSGKVDYQGLHRLVQAPGPGAAQAAG</sequence>
<protein>
    <submittedName>
        <fullName evidence="8">Acyl-[ACP]--phospholipid O-acyltransferase</fullName>
    </submittedName>
</protein>
<dbReference type="EMBL" id="VWNA01000001">
    <property type="protein sequence ID" value="MQT13234.1"/>
    <property type="molecule type" value="Genomic_DNA"/>
</dbReference>
<dbReference type="SUPFAM" id="SSF69593">
    <property type="entry name" value="Glycerol-3-phosphate (1)-acyltransferase"/>
    <property type="match status" value="1"/>
</dbReference>
<evidence type="ECO:0000256" key="6">
    <source>
        <dbReference type="SAM" id="Phobius"/>
    </source>
</evidence>
<feature type="transmembrane region" description="Helical" evidence="6">
    <location>
        <begin position="45"/>
        <end position="68"/>
    </location>
</feature>
<keyword evidence="8" id="KW-0808">Transferase</keyword>
<dbReference type="PROSITE" id="PS00455">
    <property type="entry name" value="AMP_BINDING"/>
    <property type="match status" value="1"/>
</dbReference>
<dbReference type="Proteomes" id="UP000332515">
    <property type="component" value="Unassembled WGS sequence"/>
</dbReference>
<evidence type="ECO:0000256" key="2">
    <source>
        <dbReference type="ARBA" id="ARBA00022598"/>
    </source>
</evidence>
<feature type="transmembrane region" description="Helical" evidence="6">
    <location>
        <begin position="331"/>
        <end position="353"/>
    </location>
</feature>
<evidence type="ECO:0000313" key="9">
    <source>
        <dbReference type="Proteomes" id="UP000332515"/>
    </source>
</evidence>
<name>A0A6A7Y2E4_9HYPH</name>
<dbReference type="Gene3D" id="3.30.300.30">
    <property type="match status" value="1"/>
</dbReference>
<dbReference type="CDD" id="cd06173">
    <property type="entry name" value="MFS_MefA_like"/>
    <property type="match status" value="1"/>
</dbReference>
<dbReference type="GO" id="GO:0031956">
    <property type="term" value="F:medium-chain fatty acid-CoA ligase activity"/>
    <property type="evidence" value="ECO:0007669"/>
    <property type="project" value="TreeGrafter"/>
</dbReference>
<dbReference type="InterPro" id="IPR020845">
    <property type="entry name" value="AMP-binding_CS"/>
</dbReference>
<keyword evidence="4 6" id="KW-1133">Transmembrane helix</keyword>
<reference evidence="8 9" key="1">
    <citation type="submission" date="2019-09" db="EMBL/GenBank/DDBJ databases">
        <title>Segnochrobactrum spirostomi gen. nov., sp. nov., isolated from the ciliate Spirostomum cf. yagiui and description of a novel family, Segnochrobactraceae fam. nov. within the order Rhizobiales of the class Alphaproteobacteria.</title>
        <authorList>
            <person name="Akter S."/>
            <person name="Shazib S.U.A."/>
            <person name="Shin M.K."/>
        </authorList>
    </citation>
    <scope>NUCLEOTIDE SEQUENCE [LARGE SCALE GENOMIC DNA]</scope>
    <source>
        <strain evidence="8 9">Sp-1</strain>
    </source>
</reference>
<dbReference type="CDD" id="cd07989">
    <property type="entry name" value="LPLAT_AGPAT-like"/>
    <property type="match status" value="1"/>
</dbReference>
<keyword evidence="9" id="KW-1185">Reference proteome</keyword>
<evidence type="ECO:0000256" key="5">
    <source>
        <dbReference type="ARBA" id="ARBA00023136"/>
    </source>
</evidence>
<dbReference type="InterPro" id="IPR011701">
    <property type="entry name" value="MFS"/>
</dbReference>
<feature type="transmembrane region" description="Helical" evidence="6">
    <location>
        <begin position="287"/>
        <end position="311"/>
    </location>
</feature>
<evidence type="ECO:0000256" key="1">
    <source>
        <dbReference type="ARBA" id="ARBA00006432"/>
    </source>
</evidence>
<evidence type="ECO:0000256" key="3">
    <source>
        <dbReference type="ARBA" id="ARBA00022692"/>
    </source>
</evidence>
<dbReference type="SUPFAM" id="SSF103473">
    <property type="entry name" value="MFS general substrate transporter"/>
    <property type="match status" value="1"/>
</dbReference>
<feature type="transmembrane region" description="Helical" evidence="6">
    <location>
        <begin position="223"/>
        <end position="246"/>
    </location>
</feature>
<evidence type="ECO:0000313" key="8">
    <source>
        <dbReference type="EMBL" id="MQT13234.1"/>
    </source>
</evidence>
<feature type="transmembrane region" description="Helical" evidence="6">
    <location>
        <begin position="365"/>
        <end position="387"/>
    </location>
</feature>
<keyword evidence="3 6" id="KW-0812">Transmembrane</keyword>
<dbReference type="GO" id="GO:0006631">
    <property type="term" value="P:fatty acid metabolic process"/>
    <property type="evidence" value="ECO:0007669"/>
    <property type="project" value="TreeGrafter"/>
</dbReference>
<feature type="transmembrane region" description="Helical" evidence="6">
    <location>
        <begin position="258"/>
        <end position="280"/>
    </location>
</feature>
<organism evidence="8 9">
    <name type="scientific">Segnochrobactrum spirostomi</name>
    <dbReference type="NCBI Taxonomy" id="2608987"/>
    <lineage>
        <taxon>Bacteria</taxon>
        <taxon>Pseudomonadati</taxon>
        <taxon>Pseudomonadota</taxon>
        <taxon>Alphaproteobacteria</taxon>
        <taxon>Hyphomicrobiales</taxon>
        <taxon>Segnochrobactraceae</taxon>
        <taxon>Segnochrobactrum</taxon>
    </lineage>
</organism>
<keyword evidence="2" id="KW-0436">Ligase</keyword>
<dbReference type="InterPro" id="IPR045851">
    <property type="entry name" value="AMP-bd_C_sf"/>
</dbReference>
<proteinExistence type="inferred from homology"/>
<gene>
    <name evidence="8" type="ORF">F0357_11385</name>
</gene>
<comment type="similarity">
    <text evidence="1">Belongs to the ATP-dependent AMP-binding enzyme family.</text>
</comment>
<dbReference type="InterPro" id="IPR036259">
    <property type="entry name" value="MFS_trans_sf"/>
</dbReference>
<dbReference type="RefSeq" id="WP_312861549.1">
    <property type="nucleotide sequence ID" value="NZ_VWNA01000001.1"/>
</dbReference>
<dbReference type="NCBIfam" id="NF005291">
    <property type="entry name" value="PRK06814.1"/>
    <property type="match status" value="1"/>
</dbReference>
<dbReference type="PANTHER" id="PTHR43201:SF5">
    <property type="entry name" value="MEDIUM-CHAIN ACYL-COA LIGASE ACSF2, MITOCHONDRIAL"/>
    <property type="match status" value="1"/>
</dbReference>
<keyword evidence="5 6" id="KW-0472">Membrane</keyword>
<dbReference type="PANTHER" id="PTHR43201">
    <property type="entry name" value="ACYL-COA SYNTHETASE"/>
    <property type="match status" value="1"/>
</dbReference>
<dbReference type="InterPro" id="IPR002123">
    <property type="entry name" value="Plipid/glycerol_acylTrfase"/>
</dbReference>
<evidence type="ECO:0000256" key="4">
    <source>
        <dbReference type="ARBA" id="ARBA00022989"/>
    </source>
</evidence>
<accession>A0A6A7Y2E4</accession>
<feature type="transmembrane region" description="Helical" evidence="6">
    <location>
        <begin position="142"/>
        <end position="164"/>
    </location>
</feature>
<feature type="transmembrane region" description="Helical" evidence="6">
    <location>
        <begin position="393"/>
        <end position="413"/>
    </location>
</feature>
<dbReference type="Pfam" id="PF00501">
    <property type="entry name" value="AMP-binding"/>
    <property type="match status" value="1"/>
</dbReference>
<dbReference type="InterPro" id="IPR042099">
    <property type="entry name" value="ANL_N_sf"/>
</dbReference>
<dbReference type="SUPFAM" id="SSF56801">
    <property type="entry name" value="Acetyl-CoA synthetase-like"/>
    <property type="match status" value="1"/>
</dbReference>
<dbReference type="GO" id="GO:0016746">
    <property type="term" value="F:acyltransferase activity"/>
    <property type="evidence" value="ECO:0007669"/>
    <property type="project" value="UniProtKB-KW"/>
</dbReference>
<feature type="domain" description="Phospholipid/glycerol acyltransferase" evidence="7">
    <location>
        <begin position="450"/>
        <end position="560"/>
    </location>
</feature>
<dbReference type="GO" id="GO:0022857">
    <property type="term" value="F:transmembrane transporter activity"/>
    <property type="evidence" value="ECO:0007669"/>
    <property type="project" value="InterPro"/>
</dbReference>
<dbReference type="Gene3D" id="3.40.50.12780">
    <property type="entry name" value="N-terminal domain of ligase-like"/>
    <property type="match status" value="1"/>
</dbReference>
<keyword evidence="8" id="KW-0012">Acyltransferase</keyword>
<comment type="caution">
    <text evidence="8">The sequence shown here is derived from an EMBL/GenBank/DDBJ whole genome shotgun (WGS) entry which is preliminary data.</text>
</comment>
<dbReference type="AlphaFoldDB" id="A0A6A7Y2E4"/>
<dbReference type="Gene3D" id="1.20.1250.20">
    <property type="entry name" value="MFS general substrate transporter like domains"/>
    <property type="match status" value="1"/>
</dbReference>
<dbReference type="Pfam" id="PF01553">
    <property type="entry name" value="Acyltransferase"/>
    <property type="match status" value="1"/>
</dbReference>
<dbReference type="InterPro" id="IPR000873">
    <property type="entry name" value="AMP-dep_synth/lig_dom"/>
</dbReference>
<dbReference type="Pfam" id="PF07690">
    <property type="entry name" value="MFS_1"/>
    <property type="match status" value="1"/>
</dbReference>
<feature type="transmembrane region" description="Helical" evidence="6">
    <location>
        <begin position="170"/>
        <end position="187"/>
    </location>
</feature>
<evidence type="ECO:0000259" key="7">
    <source>
        <dbReference type="SMART" id="SM00563"/>
    </source>
</evidence>
<dbReference type="SMART" id="SM00563">
    <property type="entry name" value="PlsC"/>
    <property type="match status" value="1"/>
</dbReference>
<feature type="transmembrane region" description="Helical" evidence="6">
    <location>
        <begin position="88"/>
        <end position="121"/>
    </location>
</feature>